<accession>A0A2C5XQ24</accession>
<evidence type="ECO:0000313" key="5">
    <source>
        <dbReference type="Proteomes" id="UP000226192"/>
    </source>
</evidence>
<dbReference type="GO" id="GO:0005840">
    <property type="term" value="C:ribosome"/>
    <property type="evidence" value="ECO:0007669"/>
    <property type="project" value="UniProtKB-KW"/>
</dbReference>
<dbReference type="GO" id="GO:0003735">
    <property type="term" value="F:structural constituent of ribosome"/>
    <property type="evidence" value="ECO:0007669"/>
    <property type="project" value="InterPro"/>
</dbReference>
<dbReference type="InterPro" id="IPR012340">
    <property type="entry name" value="NA-bd_OB-fold"/>
</dbReference>
<evidence type="ECO:0000256" key="3">
    <source>
        <dbReference type="ARBA" id="ARBA00023274"/>
    </source>
</evidence>
<dbReference type="AlphaFoldDB" id="A0A2C5XQ24"/>
<comment type="caution">
    <text evidence="4">The sequence shown here is derived from an EMBL/GenBank/DDBJ whole genome shotgun (WGS) entry which is preliminary data.</text>
</comment>
<organism evidence="4 5">
    <name type="scientific">Ophiocordyceps australis</name>
    <dbReference type="NCBI Taxonomy" id="1399860"/>
    <lineage>
        <taxon>Eukaryota</taxon>
        <taxon>Fungi</taxon>
        <taxon>Dikarya</taxon>
        <taxon>Ascomycota</taxon>
        <taxon>Pezizomycotina</taxon>
        <taxon>Sordariomycetes</taxon>
        <taxon>Hypocreomycetidae</taxon>
        <taxon>Hypocreales</taxon>
        <taxon>Ophiocordycipitaceae</taxon>
        <taxon>Ophiocordyceps</taxon>
    </lineage>
</organism>
<dbReference type="SUPFAM" id="SSF50249">
    <property type="entry name" value="Nucleic acid-binding proteins"/>
    <property type="match status" value="1"/>
</dbReference>
<gene>
    <name evidence="4" type="ORF">CDD81_5210</name>
</gene>
<dbReference type="GO" id="GO:1990904">
    <property type="term" value="C:ribonucleoprotein complex"/>
    <property type="evidence" value="ECO:0007669"/>
    <property type="project" value="UniProtKB-KW"/>
</dbReference>
<dbReference type="InterPro" id="IPR000266">
    <property type="entry name" value="Ribosomal_uS17"/>
</dbReference>
<dbReference type="Gene3D" id="2.40.50.140">
    <property type="entry name" value="Nucleic acid-binding proteins"/>
    <property type="match status" value="1"/>
</dbReference>
<keyword evidence="3" id="KW-0687">Ribonucleoprotein</keyword>
<dbReference type="OrthoDB" id="274752at2759"/>
<sequence>MSSPVGKAALRVKHQINGVVVSAGLMQKTAKWFTEPKHYLVHDPNSSLRTGDVVSIVPGWPTSQHKRHLIKHIIAPFGTPIEQRPPIPTLQECIAQREAKKAAKDERRAARAIERQNMKVAQTTKLNIP</sequence>
<reference evidence="4 5" key="1">
    <citation type="submission" date="2017-06" db="EMBL/GenBank/DDBJ databases">
        <title>Ant-infecting Ophiocordyceps genomes reveal a high diversity of potential behavioral manipulation genes and a possible major role for enterotoxins.</title>
        <authorList>
            <person name="De Bekker C."/>
            <person name="Evans H.C."/>
            <person name="Brachmann A."/>
            <person name="Hughes D.P."/>
        </authorList>
    </citation>
    <scope>NUCLEOTIDE SEQUENCE [LARGE SCALE GENOMIC DNA]</scope>
    <source>
        <strain evidence="4 5">Map64</strain>
    </source>
</reference>
<evidence type="ECO:0000256" key="2">
    <source>
        <dbReference type="ARBA" id="ARBA00022980"/>
    </source>
</evidence>
<keyword evidence="5" id="KW-1185">Reference proteome</keyword>
<evidence type="ECO:0000256" key="1">
    <source>
        <dbReference type="ARBA" id="ARBA00010254"/>
    </source>
</evidence>
<dbReference type="Pfam" id="PF00366">
    <property type="entry name" value="Ribosomal_S17"/>
    <property type="match status" value="1"/>
</dbReference>
<protein>
    <recommendedName>
        <fullName evidence="6">Ribosomal protein S17</fullName>
    </recommendedName>
</protein>
<name>A0A2C5XQ24_9HYPO</name>
<comment type="similarity">
    <text evidence="1">Belongs to the universal ribosomal protein uS17 family.</text>
</comment>
<evidence type="ECO:0000313" key="4">
    <source>
        <dbReference type="EMBL" id="PHH58567.1"/>
    </source>
</evidence>
<dbReference type="GO" id="GO:0006412">
    <property type="term" value="P:translation"/>
    <property type="evidence" value="ECO:0007669"/>
    <property type="project" value="InterPro"/>
</dbReference>
<dbReference type="STRING" id="1399860.A0A2C5XQ24"/>
<dbReference type="EMBL" id="NJET01000397">
    <property type="protein sequence ID" value="PHH58567.1"/>
    <property type="molecule type" value="Genomic_DNA"/>
</dbReference>
<proteinExistence type="inferred from homology"/>
<dbReference type="Proteomes" id="UP000226192">
    <property type="component" value="Unassembled WGS sequence"/>
</dbReference>
<keyword evidence="2" id="KW-0689">Ribosomal protein</keyword>
<evidence type="ECO:0008006" key="6">
    <source>
        <dbReference type="Google" id="ProtNLM"/>
    </source>
</evidence>